<dbReference type="AlphaFoldDB" id="U7R097"/>
<keyword evidence="3" id="KW-1185">Reference proteome</keyword>
<name>U7R097_PHOTE</name>
<evidence type="ECO:0000256" key="1">
    <source>
        <dbReference type="SAM" id="SignalP"/>
    </source>
</evidence>
<dbReference type="Gene3D" id="3.40.190.10">
    <property type="entry name" value="Periplasmic binding protein-like II"/>
    <property type="match status" value="1"/>
</dbReference>
<gene>
    <name evidence="2" type="ORF">O185_07005</name>
</gene>
<keyword evidence="1" id="KW-0732">Signal</keyword>
<dbReference type="PATRIC" id="fig|1389415.4.peg.1393"/>
<evidence type="ECO:0008006" key="4">
    <source>
        <dbReference type="Google" id="ProtNLM"/>
    </source>
</evidence>
<feature type="signal peptide" evidence="1">
    <location>
        <begin position="1"/>
        <end position="24"/>
    </location>
</feature>
<dbReference type="EMBL" id="AXDT01000058">
    <property type="protein sequence ID" value="ERT13779.1"/>
    <property type="molecule type" value="Genomic_DNA"/>
</dbReference>
<sequence length="53" mass="5962">MKKSFAKLLAGVIVSFTLTWQAWATEKVTVFAAASLTNALDEISIQYKQEKKR</sequence>
<accession>U7R097</accession>
<reference evidence="2 3" key="1">
    <citation type="submission" date="2013-10" db="EMBL/GenBank/DDBJ databases">
        <title>Whole Genome Shotgun Sequence of Photorhabdus temperata J3.</title>
        <authorList>
            <person name="Park G.-S."/>
            <person name="Hong S.-J."/>
            <person name="Shin J.-H."/>
        </authorList>
    </citation>
    <scope>NUCLEOTIDE SEQUENCE [LARGE SCALE GENOMIC DNA]</scope>
    <source>
        <strain evidence="2 3">J3</strain>
    </source>
</reference>
<proteinExistence type="predicted"/>
<comment type="caution">
    <text evidence="2">The sequence shown here is derived from an EMBL/GenBank/DDBJ whole genome shotgun (WGS) entry which is preliminary data.</text>
</comment>
<protein>
    <recommendedName>
        <fullName evidence="4">Molybdate ABC transporter substrate-binding protein</fullName>
    </recommendedName>
</protein>
<organism evidence="2 3">
    <name type="scientific">Photorhabdus temperata J3</name>
    <dbReference type="NCBI Taxonomy" id="1389415"/>
    <lineage>
        <taxon>Bacteria</taxon>
        <taxon>Pseudomonadati</taxon>
        <taxon>Pseudomonadota</taxon>
        <taxon>Gammaproteobacteria</taxon>
        <taxon>Enterobacterales</taxon>
        <taxon>Morganellaceae</taxon>
        <taxon>Photorhabdus</taxon>
    </lineage>
</organism>
<feature type="chain" id="PRO_5004686631" description="Molybdate ABC transporter substrate-binding protein" evidence="1">
    <location>
        <begin position="25"/>
        <end position="53"/>
    </location>
</feature>
<evidence type="ECO:0000313" key="2">
    <source>
        <dbReference type="EMBL" id="ERT13779.1"/>
    </source>
</evidence>
<evidence type="ECO:0000313" key="3">
    <source>
        <dbReference type="Proteomes" id="UP000017133"/>
    </source>
</evidence>
<dbReference type="Proteomes" id="UP000017133">
    <property type="component" value="Unassembled WGS sequence"/>
</dbReference>